<reference evidence="2" key="1">
    <citation type="journal article" date="2013" name="ISME J.">
        <title>A small predatory core genome in the divergent marine Bacteriovorax marinus SJ and the terrestrial Bdellovibrio bacteriovorus.</title>
        <authorList>
            <person name="Crossman L.C."/>
            <person name="Chen H."/>
            <person name="Cerdeno-Tarraga A.M."/>
            <person name="Brooks K."/>
            <person name="Quail M.A."/>
            <person name="Pineiro S.A."/>
            <person name="Hobley L."/>
            <person name="Sockett R.E."/>
            <person name="Bentley S.D."/>
            <person name="Parkhill J."/>
            <person name="Williams H.N."/>
            <person name="Stine O.C."/>
        </authorList>
    </citation>
    <scope>NUCLEOTIDE SEQUENCE [LARGE SCALE GENOMIC DNA]</scope>
    <source>
        <strain evidence="2">ATCC BAA-682 / DSM 15412 / SJ</strain>
    </source>
</reference>
<proteinExistence type="predicted"/>
<organism evidence="1 2">
    <name type="scientific">Halobacteriovorax marinus (strain ATCC BAA-682 / DSM 15412 / SJ)</name>
    <name type="common">Bacteriovorax marinus</name>
    <dbReference type="NCBI Taxonomy" id="862908"/>
    <lineage>
        <taxon>Bacteria</taxon>
        <taxon>Pseudomonadati</taxon>
        <taxon>Bdellovibrionota</taxon>
        <taxon>Bacteriovoracia</taxon>
        <taxon>Bacteriovoracales</taxon>
        <taxon>Halobacteriovoraceae</taxon>
        <taxon>Halobacteriovorax</taxon>
    </lineage>
</organism>
<dbReference type="AlphaFoldDB" id="E1X016"/>
<protein>
    <recommendedName>
        <fullName evidence="3">Histidine kinase</fullName>
    </recommendedName>
</protein>
<dbReference type="KEGG" id="bmx:BMS_3200"/>
<dbReference type="EMBL" id="FQ312005">
    <property type="protein sequence ID" value="CBW27952.1"/>
    <property type="molecule type" value="Genomic_DNA"/>
</dbReference>
<dbReference type="STRING" id="862908.BMS_3200"/>
<dbReference type="PATRIC" id="fig|862908.3.peg.3058"/>
<sequence>MDKSKLIHDMNSSISAIAQSLALVNDNWKSNPDLVEKILPLLLEKATSLEETWGSVKEIIKE</sequence>
<dbReference type="RefSeq" id="WP_014245722.1">
    <property type="nucleotide sequence ID" value="NC_016620.1"/>
</dbReference>
<gene>
    <name evidence="1" type="ordered locus">BMS_3200</name>
</gene>
<accession>E1X016</accession>
<dbReference type="HOGENOM" id="CLU_2897950_0_0_7"/>
<evidence type="ECO:0008006" key="3">
    <source>
        <dbReference type="Google" id="ProtNLM"/>
    </source>
</evidence>
<keyword evidence="2" id="KW-1185">Reference proteome</keyword>
<dbReference type="OrthoDB" id="9963629at2"/>
<evidence type="ECO:0000313" key="1">
    <source>
        <dbReference type="EMBL" id="CBW27952.1"/>
    </source>
</evidence>
<dbReference type="Proteomes" id="UP000008963">
    <property type="component" value="Chromosome"/>
</dbReference>
<evidence type="ECO:0000313" key="2">
    <source>
        <dbReference type="Proteomes" id="UP000008963"/>
    </source>
</evidence>
<name>E1X016_HALMS</name>